<organism evidence="1 2">
    <name type="scientific">Corynebacterium otitidis ATCC 51513</name>
    <dbReference type="NCBI Taxonomy" id="883169"/>
    <lineage>
        <taxon>Bacteria</taxon>
        <taxon>Bacillati</taxon>
        <taxon>Actinomycetota</taxon>
        <taxon>Actinomycetes</taxon>
        <taxon>Mycobacteriales</taxon>
        <taxon>Corynebacteriaceae</taxon>
        <taxon>Corynebacterium</taxon>
    </lineage>
</organism>
<name>K0YHV8_9CORY</name>
<dbReference type="HOGENOM" id="CLU_1820062_0_0_11"/>
<evidence type="ECO:0000313" key="2">
    <source>
        <dbReference type="Proteomes" id="UP000006078"/>
    </source>
</evidence>
<comment type="caution">
    <text evidence="1">The sequence shown here is derived from an EMBL/GenBank/DDBJ whole genome shotgun (WGS) entry which is preliminary data.</text>
</comment>
<reference evidence="1 2" key="1">
    <citation type="submission" date="2012-08" db="EMBL/GenBank/DDBJ databases">
        <title>The Genome Sequence of Turicella otitidis ATCC 51513.</title>
        <authorList>
            <consortium name="The Broad Institute Genome Sequencing Platform"/>
            <person name="Earl A."/>
            <person name="Ward D."/>
            <person name="Feldgarden M."/>
            <person name="Gevers D."/>
            <person name="Huys G."/>
            <person name="Walker B."/>
            <person name="Young S.K."/>
            <person name="Zeng Q."/>
            <person name="Gargeya S."/>
            <person name="Fitzgerald M."/>
            <person name="Haas B."/>
            <person name="Abouelleil A."/>
            <person name="Alvarado L."/>
            <person name="Arachchi H.M."/>
            <person name="Berlin A.M."/>
            <person name="Chapman S.B."/>
            <person name="Goldberg J."/>
            <person name="Griggs A."/>
            <person name="Gujja S."/>
            <person name="Hansen M."/>
            <person name="Howarth C."/>
            <person name="Imamovic A."/>
            <person name="Larimer J."/>
            <person name="McCowen C."/>
            <person name="Montmayeur A."/>
            <person name="Murphy C."/>
            <person name="Neiman D."/>
            <person name="Pearson M."/>
            <person name="Priest M."/>
            <person name="Roberts A."/>
            <person name="Saif S."/>
            <person name="Shea T."/>
            <person name="Sisk P."/>
            <person name="Sykes S."/>
            <person name="Wortman J."/>
            <person name="Nusbaum C."/>
            <person name="Birren B."/>
        </authorList>
    </citation>
    <scope>NUCLEOTIDE SEQUENCE [LARGE SCALE GENOMIC DNA]</scope>
    <source>
        <strain evidence="1 2">ATCC 51513</strain>
    </source>
</reference>
<feature type="non-terminal residue" evidence="1">
    <location>
        <position position="142"/>
    </location>
</feature>
<protein>
    <submittedName>
        <fullName evidence="1">Uncharacterized protein</fullName>
    </submittedName>
</protein>
<evidence type="ECO:0000313" key="1">
    <source>
        <dbReference type="EMBL" id="EJZ82763.1"/>
    </source>
</evidence>
<dbReference type="EMBL" id="AHAE01000018">
    <property type="protein sequence ID" value="EJZ82763.1"/>
    <property type="molecule type" value="Genomic_DNA"/>
</dbReference>
<gene>
    <name evidence="1" type="ORF">HMPREF9719_00313</name>
</gene>
<proteinExistence type="predicted"/>
<sequence>MSPAERADLESTAILYLRHAAASGWAPPDLLAALGAAAAPLIDAAAAELAPEALGAHAAEWRAGSGLPGAPAPDEGELRRLLVGIAGLYPLADRALPYPYLPTFSAGGRPAGDPRRARLAAALLSKAASTTFPAEAAALRAR</sequence>
<dbReference type="Proteomes" id="UP000006078">
    <property type="component" value="Unassembled WGS sequence"/>
</dbReference>
<keyword evidence="2" id="KW-1185">Reference proteome</keyword>
<dbReference type="AlphaFoldDB" id="K0YHV8"/>
<accession>K0YHV8</accession>
<dbReference type="STRING" id="29321.AAV33_08990"/>